<comment type="caution">
    <text evidence="2">The sequence shown here is derived from an EMBL/GenBank/DDBJ whole genome shotgun (WGS) entry which is preliminary data.</text>
</comment>
<organism evidence="2 3">
    <name type="scientific">Vibrio ishigakensis</name>
    <dbReference type="NCBI Taxonomy" id="1481914"/>
    <lineage>
        <taxon>Bacteria</taxon>
        <taxon>Pseudomonadati</taxon>
        <taxon>Pseudomonadota</taxon>
        <taxon>Gammaproteobacteria</taxon>
        <taxon>Vibrionales</taxon>
        <taxon>Vibrionaceae</taxon>
        <taxon>Vibrio</taxon>
    </lineage>
</organism>
<dbReference type="PANTHER" id="PTHR43199:SF1">
    <property type="entry name" value="GLUTATHIONE HYDROLASE PROENZYME"/>
    <property type="match status" value="1"/>
</dbReference>
<dbReference type="Pfam" id="PF01019">
    <property type="entry name" value="G_glu_transpept"/>
    <property type="match status" value="1"/>
</dbReference>
<dbReference type="AlphaFoldDB" id="A0A0B8P9P2"/>
<sequence length="314" mass="34656">MSATPTMFLGEDGKAIRRNEILGPKSVAIPGTLKLLYTTHQKHGSLPWKSLIEPAIQYAKQGYAMNSYTFDILVRESARLVEDPEIKQLYWQDNQVKPAGTLMTNPKLALTLEEVAEQGDNYMYQGDLAKRIVETVNERLGDNPHKLSVEDFASYQVVERKAVQSDYHNHKVVSFGYPASGGVLVSQALTMLEGHDLSQYPITDAEPWRLMVESMRLAKADRIAYAGDPSFISDPTAKLLDETYLKQRAALIPARGINQDVSSGSIYETAPAIDESFESQDTGHISIVDGKGNAIAMTSTVGTGWALALWLMVC</sequence>
<reference evidence="2 3" key="2">
    <citation type="submission" date="2015-01" db="EMBL/GenBank/DDBJ databases">
        <authorList>
            <consortium name="NBRP consortium"/>
            <person name="Sawabe T."/>
            <person name="Meirelles P."/>
            <person name="Feng G."/>
            <person name="Sayaka M."/>
            <person name="Hattori M."/>
            <person name="Ohkuma M."/>
        </authorList>
    </citation>
    <scope>NUCLEOTIDE SEQUENCE [LARGE SCALE GENOMIC DNA]</scope>
    <source>
        <strain evidence="3">JCM 19231</strain>
    </source>
</reference>
<evidence type="ECO:0000313" key="3">
    <source>
        <dbReference type="Proteomes" id="UP000031671"/>
    </source>
</evidence>
<dbReference type="EMBL" id="BBRZ01000182">
    <property type="protein sequence ID" value="GAM59634.1"/>
    <property type="molecule type" value="Genomic_DNA"/>
</dbReference>
<gene>
    <name evidence="2" type="ORF">JCM19231_1664</name>
</gene>
<keyword evidence="2" id="KW-0808">Transferase</keyword>
<comment type="similarity">
    <text evidence="1">Belongs to the gamma-glutamyltransferase family.</text>
</comment>
<evidence type="ECO:0000256" key="1">
    <source>
        <dbReference type="ARBA" id="ARBA00009381"/>
    </source>
</evidence>
<dbReference type="PANTHER" id="PTHR43199">
    <property type="entry name" value="GLUTATHIONE HYDROLASE"/>
    <property type="match status" value="1"/>
</dbReference>
<dbReference type="GO" id="GO:0103068">
    <property type="term" value="F:leukotriene C4 gamma-glutamyl transferase activity"/>
    <property type="evidence" value="ECO:0007669"/>
    <property type="project" value="UniProtKB-EC"/>
</dbReference>
<dbReference type="InterPro" id="IPR029055">
    <property type="entry name" value="Ntn_hydrolases_N"/>
</dbReference>
<dbReference type="EC" id="2.3.2.2" evidence="2"/>
<reference evidence="2 3" key="1">
    <citation type="submission" date="2015-01" db="EMBL/GenBank/DDBJ databases">
        <title>Vibrio sp. C1 JCM 19231 whole genome shotgun sequence.</title>
        <authorList>
            <person name="Sawabe T."/>
            <person name="Meirelles P."/>
            <person name="Feng G."/>
            <person name="Sayaka M."/>
            <person name="Hattori M."/>
            <person name="Ohkuma M."/>
        </authorList>
    </citation>
    <scope>NUCLEOTIDE SEQUENCE [LARGE SCALE GENOMIC DNA]</scope>
    <source>
        <strain evidence="3">JCM 19231</strain>
    </source>
</reference>
<dbReference type="PRINTS" id="PR01210">
    <property type="entry name" value="GGTRANSPTASE"/>
</dbReference>
<dbReference type="InterPro" id="IPR043138">
    <property type="entry name" value="GGT_lsub"/>
</dbReference>
<keyword evidence="3" id="KW-1185">Reference proteome</keyword>
<name>A0A0B8P9P2_9VIBR</name>
<protein>
    <submittedName>
        <fullName evidence="2">Gamma-glutamyltranspeptidase</fullName>
        <ecNumber evidence="2">2.3.2.2</ecNumber>
    </submittedName>
</protein>
<proteinExistence type="inferred from homology"/>
<keyword evidence="2" id="KW-0012">Acyltransferase</keyword>
<accession>A0A0B8P9P2</accession>
<dbReference type="Gene3D" id="1.10.246.130">
    <property type="match status" value="1"/>
</dbReference>
<evidence type="ECO:0000313" key="2">
    <source>
        <dbReference type="EMBL" id="GAM59634.1"/>
    </source>
</evidence>
<dbReference type="SUPFAM" id="SSF56235">
    <property type="entry name" value="N-terminal nucleophile aminohydrolases (Ntn hydrolases)"/>
    <property type="match status" value="1"/>
</dbReference>
<dbReference type="Proteomes" id="UP000031671">
    <property type="component" value="Unassembled WGS sequence"/>
</dbReference>
<dbReference type="InterPro" id="IPR051792">
    <property type="entry name" value="GGT_bact"/>
</dbReference>